<name>A0A931FBV3_9ENTE</name>
<dbReference type="AlphaFoldDB" id="A0A931FBV3"/>
<keyword evidence="2" id="KW-1185">Reference proteome</keyword>
<reference evidence="1" key="1">
    <citation type="submission" date="2020-09" db="EMBL/GenBank/DDBJ databases">
        <title>Genomic insights into the novelty and pathogenicity of a unique biofilm-forming Enterococcus sp. bacteria (Enterococcus lacertideformus) identified in reptiles.</title>
        <authorList>
            <person name="Agius J.E."/>
            <person name="Phalen D.N."/>
            <person name="Rose K."/>
            <person name="Eden J.-S."/>
        </authorList>
    </citation>
    <scope>NUCLEOTIDE SEQUENCE</scope>
    <source>
        <strain evidence="1">PHRS 0518</strain>
    </source>
</reference>
<sequence>MEKDNIHIEIEELVDWIKVKDRKATRFLALTEVGVKEIRFLINHYLQSLTAEEKQDLIQYTVINTEATRCNFYLRKNGTVEGLKAIIDHFSPI</sequence>
<organism evidence="1 2">
    <name type="scientific">Enterococcus lacertideformus</name>
    <dbReference type="NCBI Taxonomy" id="2771493"/>
    <lineage>
        <taxon>Bacteria</taxon>
        <taxon>Bacillati</taxon>
        <taxon>Bacillota</taxon>
        <taxon>Bacilli</taxon>
        <taxon>Lactobacillales</taxon>
        <taxon>Enterococcaceae</taxon>
        <taxon>Enterococcus</taxon>
    </lineage>
</organism>
<gene>
    <name evidence="1" type="ORF">IC227_06270</name>
</gene>
<protein>
    <submittedName>
        <fullName evidence="1">Uncharacterized protein</fullName>
    </submittedName>
</protein>
<accession>A0A931FBV3</accession>
<evidence type="ECO:0000313" key="2">
    <source>
        <dbReference type="Proteomes" id="UP000637757"/>
    </source>
</evidence>
<proteinExistence type="predicted"/>
<dbReference type="EMBL" id="JADAKE010000016">
    <property type="protein sequence ID" value="MBF8808008.1"/>
    <property type="molecule type" value="Genomic_DNA"/>
</dbReference>
<evidence type="ECO:0000313" key="1">
    <source>
        <dbReference type="EMBL" id="MBF8808008.1"/>
    </source>
</evidence>
<comment type="caution">
    <text evidence="1">The sequence shown here is derived from an EMBL/GenBank/DDBJ whole genome shotgun (WGS) entry which is preliminary data.</text>
</comment>
<dbReference type="Proteomes" id="UP000637757">
    <property type="component" value="Unassembled WGS sequence"/>
</dbReference>